<feature type="transmembrane region" description="Helical" evidence="10">
    <location>
        <begin position="369"/>
        <end position="390"/>
    </location>
</feature>
<evidence type="ECO:0000256" key="10">
    <source>
        <dbReference type="SAM" id="Phobius"/>
    </source>
</evidence>
<evidence type="ECO:0000256" key="6">
    <source>
        <dbReference type="ARBA" id="ARBA00022989"/>
    </source>
</evidence>
<dbReference type="PANTHER" id="PTHR32507">
    <property type="entry name" value="NA(+)/H(+) ANTIPORTER 1"/>
    <property type="match status" value="1"/>
</dbReference>
<keyword evidence="4" id="KW-1003">Cell membrane</keyword>
<evidence type="ECO:0000313" key="14">
    <source>
        <dbReference type="Proteomes" id="UP000636505"/>
    </source>
</evidence>
<feature type="transmembrane region" description="Helical" evidence="10">
    <location>
        <begin position="94"/>
        <end position="114"/>
    </location>
</feature>
<reference evidence="13" key="1">
    <citation type="submission" date="2020-10" db="EMBL/GenBank/DDBJ databases">
        <authorList>
            <person name="Castelo-Branco R."/>
            <person name="Eusebio N."/>
            <person name="Adriana R."/>
            <person name="Vieira A."/>
            <person name="Brugerolle De Fraissinette N."/>
            <person name="Rezende De Castro R."/>
            <person name="Schneider M.P."/>
            <person name="Vasconcelos V."/>
            <person name="Leao P.N."/>
        </authorList>
    </citation>
    <scope>NUCLEOTIDE SEQUENCE</scope>
    <source>
        <strain evidence="13">LEGE 07310</strain>
    </source>
</reference>
<evidence type="ECO:0000313" key="13">
    <source>
        <dbReference type="EMBL" id="MBE9076720.1"/>
    </source>
</evidence>
<dbReference type="GO" id="GO:0015297">
    <property type="term" value="F:antiporter activity"/>
    <property type="evidence" value="ECO:0007669"/>
    <property type="project" value="UniProtKB-KW"/>
</dbReference>
<dbReference type="GO" id="GO:0005886">
    <property type="term" value="C:plasma membrane"/>
    <property type="evidence" value="ECO:0007669"/>
    <property type="project" value="UniProtKB-SubCell"/>
</dbReference>
<evidence type="ECO:0000256" key="7">
    <source>
        <dbReference type="ARBA" id="ARBA00023065"/>
    </source>
</evidence>
<feature type="transmembrane region" description="Helical" evidence="10">
    <location>
        <begin position="152"/>
        <end position="177"/>
    </location>
</feature>
<dbReference type="Pfam" id="PF02254">
    <property type="entry name" value="TrkA_N"/>
    <property type="match status" value="1"/>
</dbReference>
<comment type="subcellular location">
    <subcellularLocation>
        <location evidence="1">Cell membrane</location>
        <topology evidence="1">Multi-pass membrane protein</topology>
    </subcellularLocation>
</comment>
<feature type="compositionally biased region" description="Low complexity" evidence="9">
    <location>
        <begin position="639"/>
        <end position="654"/>
    </location>
</feature>
<dbReference type="EMBL" id="JADEXG010000008">
    <property type="protein sequence ID" value="MBE9076720.1"/>
    <property type="molecule type" value="Genomic_DNA"/>
</dbReference>
<feature type="domain" description="RCK N-terminal" evidence="12">
    <location>
        <begin position="403"/>
        <end position="497"/>
    </location>
</feature>
<keyword evidence="3" id="KW-0050">Antiport</keyword>
<dbReference type="PANTHER" id="PTHR32507:SF0">
    <property type="entry name" value="NA(+)_H(+) ANTIPORTER 2-RELATED"/>
    <property type="match status" value="1"/>
</dbReference>
<gene>
    <name evidence="13" type="ORF">IQ241_05310</name>
</gene>
<name>A0A8J7A6D2_9CYAN</name>
<evidence type="ECO:0000256" key="1">
    <source>
        <dbReference type="ARBA" id="ARBA00004651"/>
    </source>
</evidence>
<keyword evidence="5 10" id="KW-0812">Transmembrane</keyword>
<keyword evidence="6 10" id="KW-1133">Transmembrane helix</keyword>
<dbReference type="AlphaFoldDB" id="A0A8J7A6D2"/>
<feature type="transmembrane region" description="Helical" evidence="10">
    <location>
        <begin position="223"/>
        <end position="240"/>
    </location>
</feature>
<dbReference type="Gene3D" id="1.20.1530.20">
    <property type="match status" value="1"/>
</dbReference>
<feature type="domain" description="Cation/H+ exchanger transmembrane" evidence="11">
    <location>
        <begin position="12"/>
        <end position="390"/>
    </location>
</feature>
<dbReference type="GO" id="GO:0006813">
    <property type="term" value="P:potassium ion transport"/>
    <property type="evidence" value="ECO:0007669"/>
    <property type="project" value="InterPro"/>
</dbReference>
<dbReference type="InterPro" id="IPR038770">
    <property type="entry name" value="Na+/solute_symporter_sf"/>
</dbReference>
<evidence type="ECO:0000259" key="12">
    <source>
        <dbReference type="Pfam" id="PF02254"/>
    </source>
</evidence>
<protein>
    <submittedName>
        <fullName evidence="13">Cation:proton antiporter</fullName>
    </submittedName>
</protein>
<feature type="transmembrane region" description="Helical" evidence="10">
    <location>
        <begin position="189"/>
        <end position="211"/>
    </location>
</feature>
<comment type="caution">
    <text evidence="13">The sequence shown here is derived from an EMBL/GenBank/DDBJ whole genome shotgun (WGS) entry which is preliminary data.</text>
</comment>
<evidence type="ECO:0000256" key="4">
    <source>
        <dbReference type="ARBA" id="ARBA00022475"/>
    </source>
</evidence>
<dbReference type="GO" id="GO:1902600">
    <property type="term" value="P:proton transmembrane transport"/>
    <property type="evidence" value="ECO:0007669"/>
    <property type="project" value="InterPro"/>
</dbReference>
<evidence type="ECO:0000256" key="3">
    <source>
        <dbReference type="ARBA" id="ARBA00022449"/>
    </source>
</evidence>
<evidence type="ECO:0000256" key="2">
    <source>
        <dbReference type="ARBA" id="ARBA00022448"/>
    </source>
</evidence>
<feature type="region of interest" description="Disordered" evidence="9">
    <location>
        <begin position="639"/>
        <end position="694"/>
    </location>
</feature>
<feature type="compositionally biased region" description="Polar residues" evidence="9">
    <location>
        <begin position="663"/>
        <end position="684"/>
    </location>
</feature>
<keyword evidence="7" id="KW-0406">Ion transport</keyword>
<feature type="transmembrane region" description="Helical" evidence="10">
    <location>
        <begin position="120"/>
        <end position="140"/>
    </location>
</feature>
<evidence type="ECO:0000256" key="9">
    <source>
        <dbReference type="SAM" id="MobiDB-lite"/>
    </source>
</evidence>
<dbReference type="InterPro" id="IPR036291">
    <property type="entry name" value="NAD(P)-bd_dom_sf"/>
</dbReference>
<dbReference type="SUPFAM" id="SSF51735">
    <property type="entry name" value="NAD(P)-binding Rossmann-fold domains"/>
    <property type="match status" value="1"/>
</dbReference>
<dbReference type="Pfam" id="PF00999">
    <property type="entry name" value="Na_H_Exchanger"/>
    <property type="match status" value="1"/>
</dbReference>
<accession>A0A8J7A6D2</accession>
<keyword evidence="14" id="KW-1185">Reference proteome</keyword>
<feature type="transmembrane region" description="Helical" evidence="10">
    <location>
        <begin position="55"/>
        <end position="73"/>
    </location>
</feature>
<organism evidence="13 14">
    <name type="scientific">Vasconcelosia minhoensis LEGE 07310</name>
    <dbReference type="NCBI Taxonomy" id="915328"/>
    <lineage>
        <taxon>Bacteria</taxon>
        <taxon>Bacillati</taxon>
        <taxon>Cyanobacteriota</taxon>
        <taxon>Cyanophyceae</taxon>
        <taxon>Nodosilineales</taxon>
        <taxon>Cymatolegaceae</taxon>
        <taxon>Vasconcelosia</taxon>
        <taxon>Vasconcelosia minhoensis</taxon>
    </lineage>
</organism>
<dbReference type="Gene3D" id="3.40.50.720">
    <property type="entry name" value="NAD(P)-binding Rossmann-like Domain"/>
    <property type="match status" value="1"/>
</dbReference>
<dbReference type="Proteomes" id="UP000636505">
    <property type="component" value="Unassembled WGS sequence"/>
</dbReference>
<sequence>MNTSFDLTLQIVLTVLAGISAQVLAAYLKLPSIILLLIFGVSLGPDGIGLLNPKMLGVGLEVIVSLCVALILFEGGLSLELREVGKVSGSLRNLITLGTFITLLGGGMAAHWLGEFPWPIAFLYASLVVVTGPTVVTPLLRQVKVERKVGTLLEGEGVLIDPVGAILAVVVLDIILSGDTGLTFIVPGLLLRLSVGAAIGGLGGVLLGFFLKRAQFLSEELRNLVVLAGLWGLFGLAQSVRGESGLMAAVTAGIVVRSLSIPDERLLRRFKGQLTIFSVSVLFVLLAADLSIASVFELGRGSLLTVLALMLLIRPLNVWLCTWDSDLTWKQKTFLSWISPRGIVSASVASLFAILLTERGITGGDSIKALVFLTIMMTVLIQGLTARWLAQLLGLTSDSATGVVIVGCNPLGLMIGRLFKDRGESVVIIDTDEEACRSAEAEGFRVYISSALDANVLEDAGLSSIGTFLAITNNGEVNSVVADRAAAEFQPPRVFAVLPRETDTNNKPTSRDALLLPRLSVKTWNSYIKDNRYERGEIQLTQSQLEAQRDRLNKLIRNGDMIPLALQRDEKLDLALVNSDWRAGDRLTYLLHDPTPQLLKRLSGGRSPSRLAVEPLTKADKAAATAETAASTTVKTMAGAAAATAAAVDSPAEAGTDADGSEPNETGQGSDQNGADQNPSQNPSAVAADPQIDP</sequence>
<dbReference type="RefSeq" id="WP_193905375.1">
    <property type="nucleotide sequence ID" value="NZ_JADEXG010000008.1"/>
</dbReference>
<proteinExistence type="predicted"/>
<dbReference type="InterPro" id="IPR003148">
    <property type="entry name" value="RCK_N"/>
</dbReference>
<evidence type="ECO:0000256" key="5">
    <source>
        <dbReference type="ARBA" id="ARBA00022692"/>
    </source>
</evidence>
<feature type="transmembrane region" description="Helical" evidence="10">
    <location>
        <begin position="246"/>
        <end position="262"/>
    </location>
</feature>
<keyword evidence="8 10" id="KW-0472">Membrane</keyword>
<feature type="transmembrane region" description="Helical" evidence="10">
    <location>
        <begin position="274"/>
        <end position="296"/>
    </location>
</feature>
<evidence type="ECO:0000256" key="8">
    <source>
        <dbReference type="ARBA" id="ARBA00023136"/>
    </source>
</evidence>
<dbReference type="InterPro" id="IPR006153">
    <property type="entry name" value="Cation/H_exchanger_TM"/>
</dbReference>
<feature type="transmembrane region" description="Helical" evidence="10">
    <location>
        <begin position="334"/>
        <end position="357"/>
    </location>
</feature>
<evidence type="ECO:0000259" key="11">
    <source>
        <dbReference type="Pfam" id="PF00999"/>
    </source>
</evidence>
<keyword evidence="2" id="KW-0813">Transport</keyword>